<evidence type="ECO:0008006" key="3">
    <source>
        <dbReference type="Google" id="ProtNLM"/>
    </source>
</evidence>
<protein>
    <recommendedName>
        <fullName evidence="3">DUF2004 domain-containing protein</fullName>
    </recommendedName>
</protein>
<dbReference type="AlphaFoldDB" id="A0A917J0J6"/>
<name>A0A917J0J6_9BACT</name>
<evidence type="ECO:0000313" key="2">
    <source>
        <dbReference type="Proteomes" id="UP000627292"/>
    </source>
</evidence>
<dbReference type="EMBL" id="BMIB01000003">
    <property type="protein sequence ID" value="GGH74016.1"/>
    <property type="molecule type" value="Genomic_DNA"/>
</dbReference>
<sequence length="167" mass="18928">MRPFKLPIFNEINLDDLENWYDAQVEVDGATVSMDMNFDETSIGEAEVTFVKNFLEKLPEITQSLRAHVLLDYASGTVTKEFLSKALDSANEEKLNAVLASVSSTENTSRDQQLLAALRLKRIAFFPEDAERFAFFDYTIGTDFTDYLLAFTLNTQQAIVEVSVENY</sequence>
<reference evidence="1" key="2">
    <citation type="submission" date="2020-09" db="EMBL/GenBank/DDBJ databases">
        <authorList>
            <person name="Sun Q."/>
            <person name="Zhou Y."/>
        </authorList>
    </citation>
    <scope>NUCLEOTIDE SEQUENCE</scope>
    <source>
        <strain evidence="1">CGMCC 1.15290</strain>
    </source>
</reference>
<evidence type="ECO:0000313" key="1">
    <source>
        <dbReference type="EMBL" id="GGH74016.1"/>
    </source>
</evidence>
<reference evidence="1" key="1">
    <citation type="journal article" date="2014" name="Int. J. Syst. Evol. Microbiol.">
        <title>Complete genome sequence of Corynebacterium casei LMG S-19264T (=DSM 44701T), isolated from a smear-ripened cheese.</title>
        <authorList>
            <consortium name="US DOE Joint Genome Institute (JGI-PGF)"/>
            <person name="Walter F."/>
            <person name="Albersmeier A."/>
            <person name="Kalinowski J."/>
            <person name="Ruckert C."/>
        </authorList>
    </citation>
    <scope>NUCLEOTIDE SEQUENCE</scope>
    <source>
        <strain evidence="1">CGMCC 1.15290</strain>
    </source>
</reference>
<keyword evidence="2" id="KW-1185">Reference proteome</keyword>
<dbReference type="Proteomes" id="UP000627292">
    <property type="component" value="Unassembled WGS sequence"/>
</dbReference>
<dbReference type="RefSeq" id="WP_188954831.1">
    <property type="nucleotide sequence ID" value="NZ_BMIB01000003.1"/>
</dbReference>
<comment type="caution">
    <text evidence="1">The sequence shown here is derived from an EMBL/GenBank/DDBJ whole genome shotgun (WGS) entry which is preliminary data.</text>
</comment>
<accession>A0A917J0J6</accession>
<proteinExistence type="predicted"/>
<gene>
    <name evidence="1" type="ORF">GCM10011379_36170</name>
</gene>
<organism evidence="1 2">
    <name type="scientific">Filimonas zeae</name>
    <dbReference type="NCBI Taxonomy" id="1737353"/>
    <lineage>
        <taxon>Bacteria</taxon>
        <taxon>Pseudomonadati</taxon>
        <taxon>Bacteroidota</taxon>
        <taxon>Chitinophagia</taxon>
        <taxon>Chitinophagales</taxon>
        <taxon>Chitinophagaceae</taxon>
        <taxon>Filimonas</taxon>
    </lineage>
</organism>